<dbReference type="Gene3D" id="3.90.700.10">
    <property type="entry name" value="Succinate dehydrogenase/fumarate reductase flavoprotein, catalytic domain"/>
    <property type="match status" value="1"/>
</dbReference>
<evidence type="ECO:0000313" key="12">
    <source>
        <dbReference type="Proteomes" id="UP000092884"/>
    </source>
</evidence>
<name>A0A1B1U457_9HELI</name>
<evidence type="ECO:0000256" key="9">
    <source>
        <dbReference type="ARBA" id="ARBA00048305"/>
    </source>
</evidence>
<dbReference type="Gene3D" id="3.50.50.60">
    <property type="entry name" value="FAD/NAD(P)-binding domain"/>
    <property type="match status" value="1"/>
</dbReference>
<dbReference type="InterPro" id="IPR036188">
    <property type="entry name" value="FAD/NAD-bd_sf"/>
</dbReference>
<evidence type="ECO:0000256" key="6">
    <source>
        <dbReference type="ARBA" id="ARBA00022642"/>
    </source>
</evidence>
<keyword evidence="6" id="KW-0662">Pyridine nucleotide biosynthesis</keyword>
<dbReference type="OrthoDB" id="9806724at2"/>
<gene>
    <name evidence="11" type="ORF">BBW65_01390</name>
</gene>
<dbReference type="SUPFAM" id="SSF51905">
    <property type="entry name" value="FAD/NAD(P)-binding domain"/>
    <property type="match status" value="1"/>
</dbReference>
<keyword evidence="12" id="KW-1185">Reference proteome</keyword>
<dbReference type="EMBL" id="CP016503">
    <property type="protein sequence ID" value="ANV97543.1"/>
    <property type="molecule type" value="Genomic_DNA"/>
</dbReference>
<dbReference type="STRING" id="222136.BBW65_01390"/>
<comment type="catalytic activity">
    <reaction evidence="9">
        <text>L-aspartate + O2 = iminosuccinate + H2O2</text>
        <dbReference type="Rhea" id="RHEA:25876"/>
        <dbReference type="ChEBI" id="CHEBI:15379"/>
        <dbReference type="ChEBI" id="CHEBI:16240"/>
        <dbReference type="ChEBI" id="CHEBI:29991"/>
        <dbReference type="ChEBI" id="CHEBI:77875"/>
        <dbReference type="EC" id="1.4.3.16"/>
    </reaction>
    <physiologicalReaction direction="left-to-right" evidence="9">
        <dbReference type="Rhea" id="RHEA:25877"/>
    </physiologicalReaction>
</comment>
<dbReference type="Proteomes" id="UP000092884">
    <property type="component" value="Chromosome"/>
</dbReference>
<evidence type="ECO:0000256" key="3">
    <source>
        <dbReference type="ARBA" id="ARBA00008562"/>
    </source>
</evidence>
<dbReference type="PANTHER" id="PTHR42716:SF2">
    <property type="entry name" value="L-ASPARTATE OXIDASE, CHLOROPLASTIC"/>
    <property type="match status" value="1"/>
</dbReference>
<dbReference type="Gene3D" id="1.20.58.100">
    <property type="entry name" value="Fumarate reductase/succinate dehydrogenase flavoprotein-like, C-terminal domain"/>
    <property type="match status" value="1"/>
</dbReference>
<keyword evidence="8" id="KW-0560">Oxidoreductase</keyword>
<comment type="similarity">
    <text evidence="3">Belongs to the FAD-dependent oxidoreductase 2 family. NadB subfamily.</text>
</comment>
<reference evidence="12" key="1">
    <citation type="submission" date="2016-07" db="EMBL/GenBank/DDBJ databases">
        <authorList>
            <person name="Florea S."/>
            <person name="Webb J.S."/>
            <person name="Jaromczyk J."/>
            <person name="Schardl C.L."/>
        </authorList>
    </citation>
    <scope>NUCLEOTIDE SEQUENCE [LARGE SCALE GENOMIC DNA]</scope>
    <source>
        <strain evidence="12">MIT 01-6242</strain>
    </source>
</reference>
<evidence type="ECO:0000259" key="10">
    <source>
        <dbReference type="Pfam" id="PF00890"/>
    </source>
</evidence>
<comment type="pathway">
    <text evidence="2">Cofactor biosynthesis; NAD(+) biosynthesis; iminoaspartate from L-aspartate (oxidase route): step 1/1.</text>
</comment>
<dbReference type="KEGG" id="het:BBW65_01390"/>
<dbReference type="InterPro" id="IPR005288">
    <property type="entry name" value="NadB"/>
</dbReference>
<dbReference type="AlphaFoldDB" id="A0A1B1U457"/>
<dbReference type="InterPro" id="IPR037099">
    <property type="entry name" value="Fum_R/Succ_DH_flav-like_C_sf"/>
</dbReference>
<comment type="cofactor">
    <cofactor evidence="1">
        <name>FAD</name>
        <dbReference type="ChEBI" id="CHEBI:57692"/>
    </cofactor>
</comment>
<dbReference type="GO" id="GO:0034628">
    <property type="term" value="P:'de novo' NAD+ biosynthetic process from L-aspartate"/>
    <property type="evidence" value="ECO:0007669"/>
    <property type="project" value="TreeGrafter"/>
</dbReference>
<evidence type="ECO:0000256" key="4">
    <source>
        <dbReference type="ARBA" id="ARBA00012173"/>
    </source>
</evidence>
<evidence type="ECO:0000256" key="5">
    <source>
        <dbReference type="ARBA" id="ARBA00022630"/>
    </source>
</evidence>
<sequence length="485" mass="54022">MEKYDVIIIGSGVAGLYCAIHLPQTLKVLVVCKDEPNVCNTFYAQGGISVALDQNDVQAHIEDTLKAGLAMNCPQALQILSQESLNVTQDLAELGLLVDRDSAGKILYTREGGHQKARIIHFGGDGTGKILHSFLLQKLKHPIRKHTNVLDLLFEANQCVGVVLESGGEVSQVYGKHIVLASGGIGDLYQYHTNAHTLGGEMHGVMLEHHFKLQDMEMTQFHPSVFTQAQGARKPLISEAVRGEGGMIVDRDGLRFLLEYDSRGELAPRDVVSRAIFDYCLKRQMQEVFLDLSAFGEREFQGRFPNIYKVLKSYGFNPPQDRIPIFPAFHYCMGGIKTDLHSRVIGAENLYAIGECSHIGIHGANRLASNSLLEGFVFGKRVAQMIANARDCEHTPKCLTPKNYLLHHENDEAYKRALKRLMWEKVGIARSDDGLAMAFGEIEGMLQKRCGRMVYLRLLCAREIVSRAMERKESLGAHYLLGQKS</sequence>
<dbReference type="SUPFAM" id="SSF46977">
    <property type="entry name" value="Succinate dehydrogenase/fumarate reductase flavoprotein C-terminal domain"/>
    <property type="match status" value="1"/>
</dbReference>
<organism evidence="11 12">
    <name type="scientific">Helicobacter enhydrae</name>
    <dbReference type="NCBI Taxonomy" id="222136"/>
    <lineage>
        <taxon>Bacteria</taxon>
        <taxon>Pseudomonadati</taxon>
        <taxon>Campylobacterota</taxon>
        <taxon>Epsilonproteobacteria</taxon>
        <taxon>Campylobacterales</taxon>
        <taxon>Helicobacteraceae</taxon>
        <taxon>Helicobacter</taxon>
    </lineage>
</organism>
<dbReference type="InterPro" id="IPR003953">
    <property type="entry name" value="FAD-dep_OxRdtase_2_FAD-bd"/>
</dbReference>
<dbReference type="EC" id="1.4.3.16" evidence="4"/>
<keyword evidence="5" id="KW-0285">Flavoprotein</keyword>
<evidence type="ECO:0000313" key="11">
    <source>
        <dbReference type="EMBL" id="ANV97543.1"/>
    </source>
</evidence>
<dbReference type="SUPFAM" id="SSF56425">
    <property type="entry name" value="Succinate dehydrogenase/fumarate reductase flavoprotein, catalytic domain"/>
    <property type="match status" value="1"/>
</dbReference>
<keyword evidence="7" id="KW-0274">FAD</keyword>
<evidence type="ECO:0000256" key="1">
    <source>
        <dbReference type="ARBA" id="ARBA00001974"/>
    </source>
</evidence>
<dbReference type="RefSeq" id="WP_066338709.1">
    <property type="nucleotide sequence ID" value="NZ_CP016503.1"/>
</dbReference>
<dbReference type="GO" id="GO:0008734">
    <property type="term" value="F:L-aspartate oxidase activity"/>
    <property type="evidence" value="ECO:0007669"/>
    <property type="project" value="UniProtKB-EC"/>
</dbReference>
<dbReference type="Pfam" id="PF00890">
    <property type="entry name" value="FAD_binding_2"/>
    <property type="match status" value="1"/>
</dbReference>
<dbReference type="FunFam" id="3.90.700.10:FF:000002">
    <property type="entry name" value="L-aspartate oxidase"/>
    <property type="match status" value="1"/>
</dbReference>
<accession>A0A1B1U457</accession>
<dbReference type="PANTHER" id="PTHR42716">
    <property type="entry name" value="L-ASPARTATE OXIDASE"/>
    <property type="match status" value="1"/>
</dbReference>
<feature type="domain" description="FAD-dependent oxidoreductase 2 FAD-binding" evidence="10">
    <location>
        <begin position="5"/>
        <end position="372"/>
    </location>
</feature>
<evidence type="ECO:0000256" key="7">
    <source>
        <dbReference type="ARBA" id="ARBA00022827"/>
    </source>
</evidence>
<proteinExistence type="inferred from homology"/>
<evidence type="ECO:0000256" key="2">
    <source>
        <dbReference type="ARBA" id="ARBA00004950"/>
    </source>
</evidence>
<evidence type="ECO:0000256" key="8">
    <source>
        <dbReference type="ARBA" id="ARBA00023002"/>
    </source>
</evidence>
<dbReference type="UniPathway" id="UPA00253">
    <property type="reaction ID" value="UER00326"/>
</dbReference>
<protein>
    <recommendedName>
        <fullName evidence="4">L-aspartate oxidase</fullName>
        <ecNumber evidence="4">1.4.3.16</ecNumber>
    </recommendedName>
</protein>
<dbReference type="InterPro" id="IPR027477">
    <property type="entry name" value="Succ_DH/fumarate_Rdtase_cat_sf"/>
</dbReference>